<name>A0A504YS47_FASGI</name>
<keyword evidence="2" id="KW-1185">Reference proteome</keyword>
<accession>A0A504YS47</accession>
<dbReference type="Proteomes" id="UP000316759">
    <property type="component" value="Unassembled WGS sequence"/>
</dbReference>
<sequence>MLSSLSPQYNTWSSRYPQTHVIRLQYTGKPSFLAVFAEYFPPHSKREKLHRWAFLQRLFGHTKRPNRLHLNPGIHLTYQDKLRVNKRGPYDCTDIDTFNVFAADQRVSASKPATPPVSELFLCADQTMHY</sequence>
<comment type="caution">
    <text evidence="1">The sequence shown here is derived from an EMBL/GenBank/DDBJ whole genome shotgun (WGS) entry which is preliminary data.</text>
</comment>
<dbReference type="OrthoDB" id="10546678at2759"/>
<evidence type="ECO:0000313" key="2">
    <source>
        <dbReference type="Proteomes" id="UP000316759"/>
    </source>
</evidence>
<protein>
    <submittedName>
        <fullName evidence="1">Uncharacterized protein</fullName>
    </submittedName>
</protein>
<reference evidence="1 2" key="1">
    <citation type="submission" date="2019-04" db="EMBL/GenBank/DDBJ databases">
        <title>Annotation for the trematode Fasciola gigantica.</title>
        <authorList>
            <person name="Choi Y.-J."/>
        </authorList>
    </citation>
    <scope>NUCLEOTIDE SEQUENCE [LARGE SCALE GENOMIC DNA]</scope>
    <source>
        <strain evidence="1">Uganda_cow_1</strain>
    </source>
</reference>
<dbReference type="AlphaFoldDB" id="A0A504YS47"/>
<gene>
    <name evidence="1" type="ORF">FGIG_05582</name>
</gene>
<dbReference type="EMBL" id="SUNJ01005656">
    <property type="protein sequence ID" value="TPP63455.1"/>
    <property type="molecule type" value="Genomic_DNA"/>
</dbReference>
<organism evidence="1 2">
    <name type="scientific">Fasciola gigantica</name>
    <name type="common">Giant liver fluke</name>
    <dbReference type="NCBI Taxonomy" id="46835"/>
    <lineage>
        <taxon>Eukaryota</taxon>
        <taxon>Metazoa</taxon>
        <taxon>Spiralia</taxon>
        <taxon>Lophotrochozoa</taxon>
        <taxon>Platyhelminthes</taxon>
        <taxon>Trematoda</taxon>
        <taxon>Digenea</taxon>
        <taxon>Plagiorchiida</taxon>
        <taxon>Echinostomata</taxon>
        <taxon>Echinostomatoidea</taxon>
        <taxon>Fasciolidae</taxon>
        <taxon>Fasciola</taxon>
    </lineage>
</organism>
<evidence type="ECO:0000313" key="1">
    <source>
        <dbReference type="EMBL" id="TPP63455.1"/>
    </source>
</evidence>
<proteinExistence type="predicted"/>